<dbReference type="InterPro" id="IPR036366">
    <property type="entry name" value="PGBDSf"/>
</dbReference>
<sequence length="457" mass="48573">MDAAAGLARIDAATPAAASPPHASPDAVSPTAAVPPAASPATDTPLAGAVPAGAAQADPAAPRATTRPRVSPDRPARAEVTVSTKNAAFQSWVAGFRSRALAQGIAGRTFDAAFAGVRYNDEVIARDRNQTEFSTAIWDYLDRAVSDMRIENGRAALARHAGLLDRIEAEFGVEKEIVTAIWGMESAYGSFRGDTPIVEALATLAHDGRRGAFFETQLVAALQIVQAGDVAPAAMTGSWAGAMGHTQFIPTSYLSYAVDFGRDGQRDIWSDDPADALASTAAYLDRFGWTHGQPWGVEVRLPDGFDYTQASRSVEKLPSDWARLGVVRPDGAPVPDHAPASLLLPAGARGPAFLIFPNFKVIERYNAANAYVIAVGHLGDRLAGAGPLQADWPRDDRALSFAERKEMQRRLTAQGYDTRGIDGRVGPRTMAAIRAFQSDTNRVPDGYASLALLEALR</sequence>
<keyword evidence="5" id="KW-1185">Reference proteome</keyword>
<feature type="domain" description="Transglycosylase SLT" evidence="3">
    <location>
        <begin position="89"/>
        <end position="380"/>
    </location>
</feature>
<feature type="domain" description="Peptidoglycan binding-like" evidence="2">
    <location>
        <begin position="403"/>
        <end position="456"/>
    </location>
</feature>
<dbReference type="Pfam" id="PF01471">
    <property type="entry name" value="PG_binding_1"/>
    <property type="match status" value="1"/>
</dbReference>
<dbReference type="RefSeq" id="WP_127906287.1">
    <property type="nucleotide sequence ID" value="NZ_RQXX01000002.1"/>
</dbReference>
<dbReference type="InterPro" id="IPR002477">
    <property type="entry name" value="Peptidoglycan-bd-like"/>
</dbReference>
<gene>
    <name evidence="4" type="ORF">EKE94_05385</name>
</gene>
<feature type="region of interest" description="Disordered" evidence="1">
    <location>
        <begin position="1"/>
        <end position="81"/>
    </location>
</feature>
<organism evidence="4 5">
    <name type="scientific">Mesobaculum littorinae</name>
    <dbReference type="NCBI Taxonomy" id="2486419"/>
    <lineage>
        <taxon>Bacteria</taxon>
        <taxon>Pseudomonadati</taxon>
        <taxon>Pseudomonadota</taxon>
        <taxon>Alphaproteobacteria</taxon>
        <taxon>Rhodobacterales</taxon>
        <taxon>Roseobacteraceae</taxon>
        <taxon>Mesobaculum</taxon>
    </lineage>
</organism>
<dbReference type="SUPFAM" id="SSF47090">
    <property type="entry name" value="PGBD-like"/>
    <property type="match status" value="1"/>
</dbReference>
<dbReference type="EMBL" id="RQXX01000002">
    <property type="protein sequence ID" value="RVV99054.1"/>
    <property type="molecule type" value="Genomic_DNA"/>
</dbReference>
<evidence type="ECO:0000259" key="3">
    <source>
        <dbReference type="Pfam" id="PF13406"/>
    </source>
</evidence>
<dbReference type="PANTHER" id="PTHR30163:SF8">
    <property type="entry name" value="LYTIC MUREIN TRANSGLYCOSYLASE"/>
    <property type="match status" value="1"/>
</dbReference>
<dbReference type="InterPro" id="IPR011970">
    <property type="entry name" value="MltB_2"/>
</dbReference>
<comment type="caution">
    <text evidence="4">The sequence shown here is derived from an EMBL/GenBank/DDBJ whole genome shotgun (WGS) entry which is preliminary data.</text>
</comment>
<dbReference type="NCBIfam" id="TIGR02283">
    <property type="entry name" value="MltB_2"/>
    <property type="match status" value="1"/>
</dbReference>
<dbReference type="FunFam" id="1.10.8.350:FF:000001">
    <property type="entry name" value="Lytic murein transglycosylase B"/>
    <property type="match status" value="1"/>
</dbReference>
<dbReference type="Gene3D" id="1.10.530.10">
    <property type="match status" value="1"/>
</dbReference>
<name>A0A438AK85_9RHOB</name>
<dbReference type="InterPro" id="IPR031304">
    <property type="entry name" value="SLT_2"/>
</dbReference>
<dbReference type="AlphaFoldDB" id="A0A438AK85"/>
<reference evidence="4 5" key="1">
    <citation type="submission" date="2018-11" db="EMBL/GenBank/DDBJ databases">
        <title>Mesobaculum littorinae gen. nov., sp. nov., isolated from Littorina scabra that represents a novel genus of the order Rhodobacteraceae.</title>
        <authorList>
            <person name="Li F."/>
        </authorList>
    </citation>
    <scope>NUCLEOTIDE SEQUENCE [LARGE SCALE GENOMIC DNA]</scope>
    <source>
        <strain evidence="4 5">M0103</strain>
    </source>
</reference>
<evidence type="ECO:0000256" key="1">
    <source>
        <dbReference type="SAM" id="MobiDB-lite"/>
    </source>
</evidence>
<dbReference type="InterPro" id="IPR023346">
    <property type="entry name" value="Lysozyme-like_dom_sf"/>
</dbReference>
<accession>A0A438AK85</accession>
<dbReference type="OrthoDB" id="9808544at2"/>
<dbReference type="Gene3D" id="1.10.8.350">
    <property type="entry name" value="Bacterial muramidase"/>
    <property type="match status" value="1"/>
</dbReference>
<dbReference type="PANTHER" id="PTHR30163">
    <property type="entry name" value="MEMBRANE-BOUND LYTIC MUREIN TRANSGLYCOSYLASE B"/>
    <property type="match status" value="1"/>
</dbReference>
<evidence type="ECO:0000313" key="4">
    <source>
        <dbReference type="EMBL" id="RVV99054.1"/>
    </source>
</evidence>
<proteinExistence type="predicted"/>
<feature type="compositionally biased region" description="Low complexity" evidence="1">
    <location>
        <begin position="1"/>
        <end position="69"/>
    </location>
</feature>
<dbReference type="SUPFAM" id="SSF53955">
    <property type="entry name" value="Lysozyme-like"/>
    <property type="match status" value="1"/>
</dbReference>
<dbReference type="GO" id="GO:0009253">
    <property type="term" value="P:peptidoglycan catabolic process"/>
    <property type="evidence" value="ECO:0007669"/>
    <property type="project" value="TreeGrafter"/>
</dbReference>
<dbReference type="InterPro" id="IPR036365">
    <property type="entry name" value="PGBD-like_sf"/>
</dbReference>
<dbReference type="Proteomes" id="UP000285908">
    <property type="component" value="Unassembled WGS sequence"/>
</dbReference>
<evidence type="ECO:0000259" key="2">
    <source>
        <dbReference type="Pfam" id="PF01471"/>
    </source>
</evidence>
<evidence type="ECO:0000313" key="5">
    <source>
        <dbReference type="Proteomes" id="UP000285908"/>
    </source>
</evidence>
<dbReference type="InterPro" id="IPR043426">
    <property type="entry name" value="MltB-like"/>
</dbReference>
<protein>
    <submittedName>
        <fullName evidence="4">Lytic murein transglycosylase</fullName>
    </submittedName>
</protein>
<dbReference type="Gene3D" id="1.10.101.10">
    <property type="entry name" value="PGBD-like superfamily/PGBD"/>
    <property type="match status" value="1"/>
</dbReference>
<dbReference type="Pfam" id="PF13406">
    <property type="entry name" value="SLT_2"/>
    <property type="match status" value="1"/>
</dbReference>
<dbReference type="GO" id="GO:0008933">
    <property type="term" value="F:peptidoglycan lytic transglycosylase activity"/>
    <property type="evidence" value="ECO:0007669"/>
    <property type="project" value="TreeGrafter"/>
</dbReference>